<sequence length="130" mass="14414">MSRKAFLRCIPTALLPADAQHLDPRNREERGPVPVILPCLSPKPSAAFSCYSEKEAGQNRTMSEACAESTEVILGICMRLPTKLRGEYVYVLRSIQGRDGKSERENRFHVIQPQGVVRGGSHVGSLCVYQ</sequence>
<evidence type="ECO:0000313" key="1">
    <source>
        <dbReference type="EMBL" id="KNB15760.1"/>
    </source>
</evidence>
<protein>
    <submittedName>
        <fullName evidence="1">Uncharacterized protein</fullName>
    </submittedName>
</protein>
<proteinExistence type="predicted"/>
<organism evidence="1 2">
    <name type="scientific">Fusarium oxysporum f. sp. lycopersici (strain 4287 / CBS 123668 / FGSC 9935 / NRRL 34936)</name>
    <name type="common">Fusarium vascular wilt of tomato</name>
    <dbReference type="NCBI Taxonomy" id="426428"/>
    <lineage>
        <taxon>Eukaryota</taxon>
        <taxon>Fungi</taxon>
        <taxon>Dikarya</taxon>
        <taxon>Ascomycota</taxon>
        <taxon>Pezizomycotina</taxon>
        <taxon>Sordariomycetes</taxon>
        <taxon>Hypocreomycetidae</taxon>
        <taxon>Hypocreales</taxon>
        <taxon>Nectriaceae</taxon>
        <taxon>Fusarium</taxon>
        <taxon>Fusarium oxysporum species complex</taxon>
    </lineage>
</organism>
<dbReference type="Proteomes" id="UP000009097">
    <property type="component" value="Chromosome 14"/>
</dbReference>
<dbReference type="AlphaFoldDB" id="A0A0J9VZ42"/>
<dbReference type="KEGG" id="fox:FOXG_21469"/>
<evidence type="ECO:0000313" key="2">
    <source>
        <dbReference type="Proteomes" id="UP000009097"/>
    </source>
</evidence>
<gene>
    <name evidence="1" type="ORF">FOXG_21469</name>
</gene>
<accession>A0A0J9VZ42</accession>
<dbReference type="RefSeq" id="XP_018253805.1">
    <property type="nucleotide sequence ID" value="XM_018401809.1"/>
</dbReference>
<reference evidence="1 2" key="1">
    <citation type="journal article" date="2010" name="Nature">
        <title>Comparative genomics reveals mobile pathogenicity chromosomes in Fusarium.</title>
        <authorList>
            <person name="Ma L.J."/>
            <person name="van der Does H.C."/>
            <person name="Borkovich K.A."/>
            <person name="Coleman J.J."/>
            <person name="Daboussi M.J."/>
            <person name="Di Pietro A."/>
            <person name="Dufresne M."/>
            <person name="Freitag M."/>
            <person name="Grabherr M."/>
            <person name="Henrissat B."/>
            <person name="Houterman P.M."/>
            <person name="Kang S."/>
            <person name="Shim W.B."/>
            <person name="Woloshuk C."/>
            <person name="Xie X."/>
            <person name="Xu J.R."/>
            <person name="Antoniw J."/>
            <person name="Baker S.E."/>
            <person name="Bluhm B.H."/>
            <person name="Breakspear A."/>
            <person name="Brown D.W."/>
            <person name="Butchko R.A."/>
            <person name="Chapman S."/>
            <person name="Coulson R."/>
            <person name="Coutinho P.M."/>
            <person name="Danchin E.G."/>
            <person name="Diener A."/>
            <person name="Gale L.R."/>
            <person name="Gardiner D.M."/>
            <person name="Goff S."/>
            <person name="Hammond-Kosack K.E."/>
            <person name="Hilburn K."/>
            <person name="Hua-Van A."/>
            <person name="Jonkers W."/>
            <person name="Kazan K."/>
            <person name="Kodira C.D."/>
            <person name="Koehrsen M."/>
            <person name="Kumar L."/>
            <person name="Lee Y.H."/>
            <person name="Li L."/>
            <person name="Manners J.M."/>
            <person name="Miranda-Saavedra D."/>
            <person name="Mukherjee M."/>
            <person name="Park G."/>
            <person name="Park J."/>
            <person name="Park S.Y."/>
            <person name="Proctor R.H."/>
            <person name="Regev A."/>
            <person name="Ruiz-Roldan M.C."/>
            <person name="Sain D."/>
            <person name="Sakthikumar S."/>
            <person name="Sykes S."/>
            <person name="Schwartz D.C."/>
            <person name="Turgeon B.G."/>
            <person name="Wapinski I."/>
            <person name="Yoder O."/>
            <person name="Young S."/>
            <person name="Zeng Q."/>
            <person name="Zhou S."/>
            <person name="Galagan J."/>
            <person name="Cuomo C.A."/>
            <person name="Kistler H.C."/>
            <person name="Rep M."/>
        </authorList>
    </citation>
    <scope>NUCLEOTIDE SEQUENCE [LARGE SCALE GENOMIC DNA]</scope>
    <source>
        <strain evidence="2">4287 / CBS 123668 / FGSC 9935 / NRRL 34936</strain>
    </source>
</reference>
<dbReference type="GeneID" id="28962175"/>
<dbReference type="EMBL" id="DS231717">
    <property type="protein sequence ID" value="KNB15760.1"/>
    <property type="molecule type" value="Genomic_DNA"/>
</dbReference>
<dbReference type="VEuPathDB" id="FungiDB:FOXG_21469"/>
<name>A0A0J9VZ42_FUSO4</name>